<dbReference type="InterPro" id="IPR016156">
    <property type="entry name" value="FAD/NAD-linked_Rdtase_dimer_sf"/>
</dbReference>
<dbReference type="InterPro" id="IPR036922">
    <property type="entry name" value="Rieske_2Fe-2S_sf"/>
</dbReference>
<keyword evidence="3" id="KW-0001">2Fe-2S</keyword>
<dbReference type="PRINTS" id="PR00411">
    <property type="entry name" value="PNDRDTASEI"/>
</dbReference>
<dbReference type="Pfam" id="PF00355">
    <property type="entry name" value="Rieske"/>
    <property type="match status" value="1"/>
</dbReference>
<dbReference type="InterPro" id="IPR017941">
    <property type="entry name" value="Rieske_2Fe-2S"/>
</dbReference>
<gene>
    <name evidence="10" type="ORF">HX826_12210</name>
</gene>
<keyword evidence="6" id="KW-0560">Oxidoreductase</keyword>
<name>A0AAJ3LH18_9PSED</name>
<dbReference type="SUPFAM" id="SSF50022">
    <property type="entry name" value="ISP domain"/>
    <property type="match status" value="1"/>
</dbReference>
<dbReference type="GO" id="GO:0051537">
    <property type="term" value="F:2 iron, 2 sulfur cluster binding"/>
    <property type="evidence" value="ECO:0007669"/>
    <property type="project" value="UniProtKB-KW"/>
</dbReference>
<keyword evidence="8" id="KW-0411">Iron-sulfur</keyword>
<accession>A0AAJ3LH18</accession>
<evidence type="ECO:0000256" key="8">
    <source>
        <dbReference type="ARBA" id="ARBA00023014"/>
    </source>
</evidence>
<reference evidence="10 11" key="1">
    <citation type="submission" date="2020-04" db="EMBL/GenBank/DDBJ databases">
        <title>Molecular characterization of pseudomonads from Agaricus bisporus reveal novel blotch 2 pathogens in Western Europe.</title>
        <authorList>
            <person name="Taparia T."/>
            <person name="Krijger M."/>
            <person name="Haynes E."/>
            <person name="Elpinstone J.G."/>
            <person name="Noble R."/>
            <person name="Van Der Wolf J."/>
        </authorList>
    </citation>
    <scope>NUCLEOTIDE SEQUENCE [LARGE SCALE GENOMIC DNA]</scope>
    <source>
        <strain evidence="10 11">IPO3753</strain>
    </source>
</reference>
<dbReference type="AlphaFoldDB" id="A0AAJ3LH18"/>
<evidence type="ECO:0000256" key="6">
    <source>
        <dbReference type="ARBA" id="ARBA00023002"/>
    </source>
</evidence>
<comment type="cofactor">
    <cofactor evidence="1">
        <name>FAD</name>
        <dbReference type="ChEBI" id="CHEBI:57692"/>
    </cofactor>
</comment>
<keyword evidence="2" id="KW-0285">Flavoprotein</keyword>
<dbReference type="Proteomes" id="UP000546584">
    <property type="component" value="Unassembled WGS sequence"/>
</dbReference>
<dbReference type="Pfam" id="PF07992">
    <property type="entry name" value="Pyr_redox_2"/>
    <property type="match status" value="1"/>
</dbReference>
<dbReference type="InterPro" id="IPR023753">
    <property type="entry name" value="FAD/NAD-binding_dom"/>
</dbReference>
<dbReference type="GO" id="GO:0046872">
    <property type="term" value="F:metal ion binding"/>
    <property type="evidence" value="ECO:0007669"/>
    <property type="project" value="UniProtKB-KW"/>
</dbReference>
<organism evidence="10 11">
    <name type="scientific">Pseudomonas yamanorum</name>
    <dbReference type="NCBI Taxonomy" id="515393"/>
    <lineage>
        <taxon>Bacteria</taxon>
        <taxon>Pseudomonadati</taxon>
        <taxon>Pseudomonadota</taxon>
        <taxon>Gammaproteobacteria</taxon>
        <taxon>Pseudomonadales</taxon>
        <taxon>Pseudomonadaceae</taxon>
        <taxon>Pseudomonas</taxon>
    </lineage>
</organism>
<dbReference type="GO" id="GO:0005737">
    <property type="term" value="C:cytoplasm"/>
    <property type="evidence" value="ECO:0007669"/>
    <property type="project" value="TreeGrafter"/>
</dbReference>
<keyword evidence="7" id="KW-0408">Iron</keyword>
<evidence type="ECO:0000256" key="1">
    <source>
        <dbReference type="ARBA" id="ARBA00001974"/>
    </source>
</evidence>
<evidence type="ECO:0000256" key="3">
    <source>
        <dbReference type="ARBA" id="ARBA00022714"/>
    </source>
</evidence>
<dbReference type="PRINTS" id="PR00368">
    <property type="entry name" value="FADPNR"/>
</dbReference>
<dbReference type="SUPFAM" id="SSF55424">
    <property type="entry name" value="FAD/NAD-linked reductases, dimerisation (C-terminal) domain"/>
    <property type="match status" value="1"/>
</dbReference>
<keyword evidence="5" id="KW-0274">FAD</keyword>
<evidence type="ECO:0000256" key="2">
    <source>
        <dbReference type="ARBA" id="ARBA00022630"/>
    </source>
</evidence>
<dbReference type="InterPro" id="IPR050446">
    <property type="entry name" value="FAD-oxidoreductase/Apoptosis"/>
</dbReference>
<evidence type="ECO:0000256" key="7">
    <source>
        <dbReference type="ARBA" id="ARBA00023004"/>
    </source>
</evidence>
<evidence type="ECO:0000256" key="5">
    <source>
        <dbReference type="ARBA" id="ARBA00022827"/>
    </source>
</evidence>
<sequence length="505" mass="55046">MNMRIVARLINLPEDRGVRVETAAHKLLLVRSGNQVRAYQAECPHAGAPLEQGVICDGRIICPWHKAAFQVDDGQVCEPPALVQLTQYPVEIHDGVVSVGDEALPSSSAPQPNDSRCFIVIGAGAAGSAAVATLRREGFSGRLLWIDQEQNPAYDRTALSKFVIAGEMPPDETPPLLDEASYRDIQIRGEVQNLDPHAKCLQLVDGRRFDYDAALLATGGEAKPLDIPGAVLNNVFVLRSRDDAARIVKAAQPGKCAVIIGDSFIGLEAASALRKRGLTVQVVGRREIPLAAQLGKRIGASLRQLHEANGVIFHSASEPARLEGHGDVTTVVLKNGHRLAADLVLMGVGVTPATGFVQGLEKAEDQSLKAEADLRVAPGLWAAGDMVTFPWNDQPVRIEHWRVAQQLGVLVARNMLGAQQAYADVPFFWTYHFGKTFELLGHPRHWNQLHVEGDLQHHHFIALLCRGDEVEAVVACEHQRAMALLSQRMKHPLKKAEVLELIRGL</sequence>
<protein>
    <submittedName>
        <fullName evidence="10">FAD-dependent oxidoreductase</fullName>
    </submittedName>
</protein>
<evidence type="ECO:0000313" key="11">
    <source>
        <dbReference type="Proteomes" id="UP000546584"/>
    </source>
</evidence>
<keyword evidence="4" id="KW-0479">Metal-binding</keyword>
<evidence type="ECO:0000313" key="10">
    <source>
        <dbReference type="EMBL" id="NWD42625.1"/>
    </source>
</evidence>
<feature type="domain" description="Rieske" evidence="9">
    <location>
        <begin position="4"/>
        <end position="99"/>
    </location>
</feature>
<dbReference type="InterPro" id="IPR036188">
    <property type="entry name" value="FAD/NAD-bd_sf"/>
</dbReference>
<dbReference type="Gene3D" id="3.50.50.60">
    <property type="entry name" value="FAD/NAD(P)-binding domain"/>
    <property type="match status" value="2"/>
</dbReference>
<evidence type="ECO:0000256" key="4">
    <source>
        <dbReference type="ARBA" id="ARBA00022723"/>
    </source>
</evidence>
<dbReference type="PANTHER" id="PTHR43557">
    <property type="entry name" value="APOPTOSIS-INDUCING FACTOR 1"/>
    <property type="match status" value="1"/>
</dbReference>
<dbReference type="RefSeq" id="WP_177026049.1">
    <property type="nucleotide sequence ID" value="NZ_JACAQR010000015.1"/>
</dbReference>
<evidence type="ECO:0000259" key="9">
    <source>
        <dbReference type="PROSITE" id="PS51296"/>
    </source>
</evidence>
<dbReference type="SUPFAM" id="SSF51905">
    <property type="entry name" value="FAD/NAD(P)-binding domain"/>
    <property type="match status" value="2"/>
</dbReference>
<dbReference type="PROSITE" id="PS51296">
    <property type="entry name" value="RIESKE"/>
    <property type="match status" value="1"/>
</dbReference>
<dbReference type="PANTHER" id="PTHR43557:SF2">
    <property type="entry name" value="RIESKE DOMAIN-CONTAINING PROTEIN-RELATED"/>
    <property type="match status" value="1"/>
</dbReference>
<dbReference type="GO" id="GO:0016651">
    <property type="term" value="F:oxidoreductase activity, acting on NAD(P)H"/>
    <property type="evidence" value="ECO:0007669"/>
    <property type="project" value="TreeGrafter"/>
</dbReference>
<proteinExistence type="predicted"/>
<dbReference type="Gene3D" id="2.102.10.10">
    <property type="entry name" value="Rieske [2Fe-2S] iron-sulphur domain"/>
    <property type="match status" value="1"/>
</dbReference>
<dbReference type="EMBL" id="JACAQR010000015">
    <property type="protein sequence ID" value="NWD42625.1"/>
    <property type="molecule type" value="Genomic_DNA"/>
</dbReference>
<comment type="caution">
    <text evidence="10">The sequence shown here is derived from an EMBL/GenBank/DDBJ whole genome shotgun (WGS) entry which is preliminary data.</text>
</comment>
<dbReference type="Gene3D" id="3.30.390.30">
    <property type="match status" value="1"/>
</dbReference>